<accession>A0A1Y2GRL7</accession>
<dbReference type="SUPFAM" id="SSF48613">
    <property type="entry name" value="Heme oxygenase-like"/>
    <property type="match status" value="1"/>
</dbReference>
<dbReference type="GO" id="GO:0006788">
    <property type="term" value="P:heme oxidation"/>
    <property type="evidence" value="ECO:0007669"/>
    <property type="project" value="InterPro"/>
</dbReference>
<evidence type="ECO:0000256" key="8">
    <source>
        <dbReference type="PIRSR" id="PIRSR000343-1"/>
    </source>
</evidence>
<dbReference type="RefSeq" id="XP_021882703.1">
    <property type="nucleotide sequence ID" value="XM_022023792.1"/>
</dbReference>
<evidence type="ECO:0000256" key="6">
    <source>
        <dbReference type="ARBA" id="ARBA00023004"/>
    </source>
</evidence>
<evidence type="ECO:0000256" key="7">
    <source>
        <dbReference type="ARBA" id="ARBA00048328"/>
    </source>
</evidence>
<dbReference type="CDD" id="cd19165">
    <property type="entry name" value="HemeO"/>
    <property type="match status" value="1"/>
</dbReference>
<dbReference type="InterPro" id="IPR018207">
    <property type="entry name" value="Haem_oxygenase_CS"/>
</dbReference>
<sequence>MTLLADSLWQSIKDVHGKRNRSKFLNCLSAGKVSQDVYRRYLFSLFHVYDSMEKALEDNKENPQIALIYFPLELSRKQALIKDLEYFYGPQWRDMMPPITPAQQAYRSRIEHWAASSPEVLIAHAYVRYLGDLSGGQIIRNNLHQHANFYSNDDDADNHRGLQFYEFEHIQDQKMFKNMFRKQLNNVQVPKELEKQIVEEAKSAMLLNYELFKEFDSDVDPEGKTRASEKPNQMMDIGPRI</sequence>
<dbReference type="AlphaFoldDB" id="A0A1Y2GRL7"/>
<dbReference type="Gene3D" id="1.20.910.10">
    <property type="entry name" value="Heme oxygenase-like"/>
    <property type="match status" value="1"/>
</dbReference>
<evidence type="ECO:0000256" key="10">
    <source>
        <dbReference type="SAM" id="MobiDB-lite"/>
    </source>
</evidence>
<dbReference type="PANTHER" id="PTHR10720:SF0">
    <property type="entry name" value="HEME OXYGENASE"/>
    <property type="match status" value="1"/>
</dbReference>
<evidence type="ECO:0000256" key="9">
    <source>
        <dbReference type="PIRSR" id="PIRSR000343-2"/>
    </source>
</evidence>
<dbReference type="InParanoid" id="A0A1Y2GRL7"/>
<keyword evidence="6 9" id="KW-0408">Iron</keyword>
<proteinExistence type="inferred from homology"/>
<dbReference type="GO" id="GO:0004392">
    <property type="term" value="F:heme oxygenase (decyclizing) activity"/>
    <property type="evidence" value="ECO:0007669"/>
    <property type="project" value="UniProtKB-EC"/>
</dbReference>
<dbReference type="STRING" id="64571.A0A1Y2GRL7"/>
<dbReference type="GO" id="GO:0046872">
    <property type="term" value="F:metal ion binding"/>
    <property type="evidence" value="ECO:0007669"/>
    <property type="project" value="UniProtKB-KW"/>
</dbReference>
<gene>
    <name evidence="11" type="ORF">BCR41DRAFT_351377</name>
</gene>
<evidence type="ECO:0000256" key="3">
    <source>
        <dbReference type="ARBA" id="ARBA00022617"/>
    </source>
</evidence>
<dbReference type="Pfam" id="PF01126">
    <property type="entry name" value="Heme_oxygenase"/>
    <property type="match status" value="1"/>
</dbReference>
<keyword evidence="4 9" id="KW-0479">Metal-binding</keyword>
<comment type="caution">
    <text evidence="11">The sequence shown here is derived from an EMBL/GenBank/DDBJ whole genome shotgun (WGS) entry which is preliminary data.</text>
</comment>
<dbReference type="InterPro" id="IPR016053">
    <property type="entry name" value="Haem_Oase-like"/>
</dbReference>
<evidence type="ECO:0000256" key="2">
    <source>
        <dbReference type="ARBA" id="ARBA00012360"/>
    </source>
</evidence>
<feature type="binding site" description="axial binding residue" evidence="9">
    <location>
        <position position="16"/>
    </location>
    <ligand>
        <name>heme b</name>
        <dbReference type="ChEBI" id="CHEBI:60344"/>
    </ligand>
    <ligandPart>
        <name>Fe</name>
        <dbReference type="ChEBI" id="CHEBI:18248"/>
    </ligandPart>
</feature>
<dbReference type="PROSITE" id="PS00593">
    <property type="entry name" value="HEME_OXYGENASE"/>
    <property type="match status" value="1"/>
</dbReference>
<evidence type="ECO:0000313" key="12">
    <source>
        <dbReference type="Proteomes" id="UP000193648"/>
    </source>
</evidence>
<dbReference type="InterPro" id="IPR016084">
    <property type="entry name" value="Haem_Oase-like_multi-hlx"/>
</dbReference>
<name>A0A1Y2GRL7_9FUNG</name>
<dbReference type="GO" id="GO:0006979">
    <property type="term" value="P:response to oxidative stress"/>
    <property type="evidence" value="ECO:0007669"/>
    <property type="project" value="TreeGrafter"/>
</dbReference>
<dbReference type="GO" id="GO:0020037">
    <property type="term" value="F:heme binding"/>
    <property type="evidence" value="ECO:0007669"/>
    <property type="project" value="TreeGrafter"/>
</dbReference>
<protein>
    <recommendedName>
        <fullName evidence="2">heme oxygenase (biliverdin-producing)</fullName>
        <ecNumber evidence="2">1.14.14.18</ecNumber>
    </recommendedName>
</protein>
<organism evidence="11 12">
    <name type="scientific">Lobosporangium transversale</name>
    <dbReference type="NCBI Taxonomy" id="64571"/>
    <lineage>
        <taxon>Eukaryota</taxon>
        <taxon>Fungi</taxon>
        <taxon>Fungi incertae sedis</taxon>
        <taxon>Mucoromycota</taxon>
        <taxon>Mortierellomycotina</taxon>
        <taxon>Mortierellomycetes</taxon>
        <taxon>Mortierellales</taxon>
        <taxon>Mortierellaceae</taxon>
        <taxon>Lobosporangium</taxon>
    </lineage>
</organism>
<keyword evidence="5" id="KW-0560">Oxidoreductase</keyword>
<dbReference type="Proteomes" id="UP000193648">
    <property type="component" value="Unassembled WGS sequence"/>
</dbReference>
<keyword evidence="12" id="KW-1185">Reference proteome</keyword>
<dbReference type="EC" id="1.14.14.18" evidence="2"/>
<dbReference type="PANTHER" id="PTHR10720">
    <property type="entry name" value="HEME OXYGENASE"/>
    <property type="match status" value="1"/>
</dbReference>
<evidence type="ECO:0000256" key="5">
    <source>
        <dbReference type="ARBA" id="ARBA00023002"/>
    </source>
</evidence>
<dbReference type="PIRSF" id="PIRSF000343">
    <property type="entry name" value="Haem_Oase"/>
    <property type="match status" value="1"/>
</dbReference>
<feature type="binding site" evidence="8">
    <location>
        <position position="181"/>
    </location>
    <ligand>
        <name>heme b</name>
        <dbReference type="ChEBI" id="CHEBI:60344"/>
    </ligand>
</feature>
<feature type="region of interest" description="Disordered" evidence="10">
    <location>
        <begin position="218"/>
        <end position="241"/>
    </location>
</feature>
<dbReference type="GO" id="GO:0042167">
    <property type="term" value="P:heme catabolic process"/>
    <property type="evidence" value="ECO:0007669"/>
    <property type="project" value="TreeGrafter"/>
</dbReference>
<keyword evidence="3 8" id="KW-0349">Heme</keyword>
<dbReference type="PRINTS" id="PR00088">
    <property type="entry name" value="HAEMOXYGNASE"/>
</dbReference>
<evidence type="ECO:0000313" key="11">
    <source>
        <dbReference type="EMBL" id="ORZ20163.1"/>
    </source>
</evidence>
<feature type="compositionally biased region" description="Basic and acidic residues" evidence="10">
    <location>
        <begin position="218"/>
        <end position="229"/>
    </location>
</feature>
<feature type="binding site" evidence="8">
    <location>
        <position position="126"/>
    </location>
    <ligand>
        <name>heme b</name>
        <dbReference type="ChEBI" id="CHEBI:60344"/>
    </ligand>
</feature>
<evidence type="ECO:0000256" key="1">
    <source>
        <dbReference type="ARBA" id="ARBA00006134"/>
    </source>
</evidence>
<dbReference type="EMBL" id="MCFF01000013">
    <property type="protein sequence ID" value="ORZ20163.1"/>
    <property type="molecule type" value="Genomic_DNA"/>
</dbReference>
<dbReference type="GeneID" id="33565636"/>
<reference evidence="11 12" key="1">
    <citation type="submission" date="2016-07" db="EMBL/GenBank/DDBJ databases">
        <title>Pervasive Adenine N6-methylation of Active Genes in Fungi.</title>
        <authorList>
            <consortium name="DOE Joint Genome Institute"/>
            <person name="Mondo S.J."/>
            <person name="Dannebaum R.O."/>
            <person name="Kuo R.C."/>
            <person name="Labutti K."/>
            <person name="Haridas S."/>
            <person name="Kuo A."/>
            <person name="Salamov A."/>
            <person name="Ahrendt S.R."/>
            <person name="Lipzen A."/>
            <person name="Sullivan W."/>
            <person name="Andreopoulos W.B."/>
            <person name="Clum A."/>
            <person name="Lindquist E."/>
            <person name="Daum C."/>
            <person name="Ramamoorthy G.K."/>
            <person name="Gryganskyi A."/>
            <person name="Culley D."/>
            <person name="Magnuson J.K."/>
            <person name="James T.Y."/>
            <person name="O'Malley M.A."/>
            <person name="Stajich J.E."/>
            <person name="Spatafora J.W."/>
            <person name="Visel A."/>
            <person name="Grigoriev I.V."/>
        </authorList>
    </citation>
    <scope>NUCLEOTIDE SEQUENCE [LARGE SCALE GENOMIC DNA]</scope>
    <source>
        <strain evidence="11 12">NRRL 3116</strain>
    </source>
</reference>
<evidence type="ECO:0000256" key="4">
    <source>
        <dbReference type="ARBA" id="ARBA00022723"/>
    </source>
</evidence>
<comment type="similarity">
    <text evidence="1">Belongs to the heme oxygenase family.</text>
</comment>
<dbReference type="OrthoDB" id="652091at2759"/>
<comment type="catalytic activity">
    <reaction evidence="7">
        <text>heme b + 3 reduced [NADPH--hemoprotein reductase] + 3 O2 = biliverdin IXalpha + CO + Fe(2+) + 3 oxidized [NADPH--hemoprotein reductase] + 3 H2O + H(+)</text>
        <dbReference type="Rhea" id="RHEA:21764"/>
        <dbReference type="Rhea" id="RHEA-COMP:11964"/>
        <dbReference type="Rhea" id="RHEA-COMP:11965"/>
        <dbReference type="ChEBI" id="CHEBI:15377"/>
        <dbReference type="ChEBI" id="CHEBI:15378"/>
        <dbReference type="ChEBI" id="CHEBI:15379"/>
        <dbReference type="ChEBI" id="CHEBI:17245"/>
        <dbReference type="ChEBI" id="CHEBI:29033"/>
        <dbReference type="ChEBI" id="CHEBI:57618"/>
        <dbReference type="ChEBI" id="CHEBI:57991"/>
        <dbReference type="ChEBI" id="CHEBI:58210"/>
        <dbReference type="ChEBI" id="CHEBI:60344"/>
        <dbReference type="EC" id="1.14.14.18"/>
    </reaction>
</comment>
<dbReference type="InterPro" id="IPR002051">
    <property type="entry name" value="Haem_Oase"/>
</dbReference>